<keyword evidence="3" id="KW-0274">FAD</keyword>
<evidence type="ECO:0000313" key="7">
    <source>
        <dbReference type="EMBL" id="KAG0261828.1"/>
    </source>
</evidence>
<dbReference type="PANTHER" id="PTHR47356:SF2">
    <property type="entry name" value="FAD-BINDING DOMAIN-CONTAINING PROTEIN-RELATED"/>
    <property type="match status" value="1"/>
</dbReference>
<dbReference type="PRINTS" id="PR00420">
    <property type="entry name" value="RNGMNOXGNASE"/>
</dbReference>
<dbReference type="GO" id="GO:0004497">
    <property type="term" value="F:monooxygenase activity"/>
    <property type="evidence" value="ECO:0007669"/>
    <property type="project" value="InterPro"/>
</dbReference>
<name>A0A9P6Q8T0_9FUNG</name>
<dbReference type="OrthoDB" id="655030at2759"/>
<dbReference type="Proteomes" id="UP000807716">
    <property type="component" value="Unassembled WGS sequence"/>
</dbReference>
<proteinExistence type="inferred from homology"/>
<keyword evidence="5" id="KW-0472">Membrane</keyword>
<dbReference type="InterPro" id="IPR002938">
    <property type="entry name" value="FAD-bd"/>
</dbReference>
<keyword evidence="8" id="KW-1185">Reference proteome</keyword>
<evidence type="ECO:0000313" key="8">
    <source>
        <dbReference type="Proteomes" id="UP000807716"/>
    </source>
</evidence>
<keyword evidence="2" id="KW-0285">Flavoprotein</keyword>
<gene>
    <name evidence="7" type="ORF">DFQ27_002751</name>
</gene>
<dbReference type="Gene3D" id="3.50.50.60">
    <property type="entry name" value="FAD/NAD(P)-binding domain"/>
    <property type="match status" value="1"/>
</dbReference>
<comment type="similarity">
    <text evidence="1">Belongs to the paxM FAD-dependent monooxygenase family.</text>
</comment>
<evidence type="ECO:0000256" key="5">
    <source>
        <dbReference type="SAM" id="Phobius"/>
    </source>
</evidence>
<organism evidence="7 8">
    <name type="scientific">Actinomortierella ambigua</name>
    <dbReference type="NCBI Taxonomy" id="1343610"/>
    <lineage>
        <taxon>Eukaryota</taxon>
        <taxon>Fungi</taxon>
        <taxon>Fungi incertae sedis</taxon>
        <taxon>Mucoromycota</taxon>
        <taxon>Mortierellomycotina</taxon>
        <taxon>Mortierellomycetes</taxon>
        <taxon>Mortierellales</taxon>
        <taxon>Mortierellaceae</taxon>
        <taxon>Actinomortierella</taxon>
    </lineage>
</organism>
<accession>A0A9P6Q8T0</accession>
<evidence type="ECO:0000256" key="2">
    <source>
        <dbReference type="ARBA" id="ARBA00022630"/>
    </source>
</evidence>
<keyword evidence="5" id="KW-0812">Transmembrane</keyword>
<evidence type="ECO:0000256" key="4">
    <source>
        <dbReference type="ARBA" id="ARBA00023002"/>
    </source>
</evidence>
<evidence type="ECO:0000259" key="6">
    <source>
        <dbReference type="Pfam" id="PF01494"/>
    </source>
</evidence>
<dbReference type="AlphaFoldDB" id="A0A9P6Q8T0"/>
<keyword evidence="5" id="KW-1133">Transmembrane helix</keyword>
<dbReference type="InterPro" id="IPR036188">
    <property type="entry name" value="FAD/NAD-bd_sf"/>
</dbReference>
<sequence>MSSSGVKVLIVGAGIAGLTLAIFLERAGIQYFILERVFEFKPLGSSMVLSPQVLRVFDQLGILPELEKVSGVCVSGVYMSHKQNVLGRIDVSFLEERYGYPNRVFSRPDIMDVLLRFIPKEKILWGKRVLSLLQNHEGAMVRCADGTTIHSDIVVGADGAYSAIRQALYDSIKKKNIRLPDSDMSPLRFDQFSILGVTERVDHLYPFPGEGCKMYNIFPSNPDQVYVHTIPYDDGRIAWRLSGPCLSKYLNGEASFRCSDWDTESIDDLKKYLNDAPAYIIGTHTKVISRIMVEDKFYETWYHGRTVLVGDGANQSILDSICLANLIVELPTTHPDDIEQMFSTYYSVRAPQARKAVAGSKTLGRIISADTPVGSVMRNMVLKLLSGPLNVKSMDGMYSGRPLLNYLPPIPLKGSLPNTAKPVTFGIGAEAKRSRATVV</sequence>
<keyword evidence="4" id="KW-0560">Oxidoreductase</keyword>
<feature type="domain" description="FAD-binding" evidence="6">
    <location>
        <begin position="6"/>
        <end position="175"/>
    </location>
</feature>
<dbReference type="PANTHER" id="PTHR47356">
    <property type="entry name" value="FAD-DEPENDENT MONOOXYGENASE ASQG-RELATED"/>
    <property type="match status" value="1"/>
</dbReference>
<evidence type="ECO:0000256" key="1">
    <source>
        <dbReference type="ARBA" id="ARBA00007992"/>
    </source>
</evidence>
<dbReference type="Pfam" id="PF01494">
    <property type="entry name" value="FAD_binding_3"/>
    <property type="match status" value="1"/>
</dbReference>
<dbReference type="InterPro" id="IPR050562">
    <property type="entry name" value="FAD_mOase_fung"/>
</dbReference>
<dbReference type="GO" id="GO:0071949">
    <property type="term" value="F:FAD binding"/>
    <property type="evidence" value="ECO:0007669"/>
    <property type="project" value="InterPro"/>
</dbReference>
<protein>
    <recommendedName>
        <fullName evidence="6">FAD-binding domain-containing protein</fullName>
    </recommendedName>
</protein>
<evidence type="ECO:0000256" key="3">
    <source>
        <dbReference type="ARBA" id="ARBA00022827"/>
    </source>
</evidence>
<reference evidence="7" key="1">
    <citation type="journal article" date="2020" name="Fungal Divers.">
        <title>Resolving the Mortierellaceae phylogeny through synthesis of multi-gene phylogenetics and phylogenomics.</title>
        <authorList>
            <person name="Vandepol N."/>
            <person name="Liber J."/>
            <person name="Desiro A."/>
            <person name="Na H."/>
            <person name="Kennedy M."/>
            <person name="Barry K."/>
            <person name="Grigoriev I.V."/>
            <person name="Miller A.N."/>
            <person name="O'Donnell K."/>
            <person name="Stajich J.E."/>
            <person name="Bonito G."/>
        </authorList>
    </citation>
    <scope>NUCLEOTIDE SEQUENCE</scope>
    <source>
        <strain evidence="7">BC1065</strain>
    </source>
</reference>
<dbReference type="SUPFAM" id="SSF51905">
    <property type="entry name" value="FAD/NAD(P)-binding domain"/>
    <property type="match status" value="1"/>
</dbReference>
<feature type="transmembrane region" description="Helical" evidence="5">
    <location>
        <begin position="6"/>
        <end position="24"/>
    </location>
</feature>
<dbReference type="EMBL" id="JAAAJB010000205">
    <property type="protein sequence ID" value="KAG0261828.1"/>
    <property type="molecule type" value="Genomic_DNA"/>
</dbReference>
<comment type="caution">
    <text evidence="7">The sequence shown here is derived from an EMBL/GenBank/DDBJ whole genome shotgun (WGS) entry which is preliminary data.</text>
</comment>